<feature type="non-terminal residue" evidence="8">
    <location>
        <position position="47"/>
    </location>
</feature>
<evidence type="ECO:0000313" key="8">
    <source>
        <dbReference type="EMBL" id="KFQ10778.1"/>
    </source>
</evidence>
<dbReference type="Proteomes" id="UP000053001">
    <property type="component" value="Unassembled WGS sequence"/>
</dbReference>
<evidence type="ECO:0000256" key="2">
    <source>
        <dbReference type="ARBA" id="ARBA00022499"/>
    </source>
</evidence>
<feature type="non-terminal residue" evidence="8">
    <location>
        <position position="1"/>
    </location>
</feature>
<dbReference type="GO" id="GO:0007088">
    <property type="term" value="P:regulation of mitotic nuclear division"/>
    <property type="evidence" value="ECO:0007669"/>
    <property type="project" value="TreeGrafter"/>
</dbReference>
<reference evidence="8 9" key="1">
    <citation type="submission" date="2014-04" db="EMBL/GenBank/DDBJ databases">
        <title>Genome evolution of avian class.</title>
        <authorList>
            <person name="Zhang G."/>
            <person name="Li C."/>
        </authorList>
    </citation>
    <scope>NUCLEOTIDE SEQUENCE [LARGE SCALE GENOMIC DNA]</scope>
    <source>
        <strain evidence="8">BGI_N330</strain>
    </source>
</reference>
<dbReference type="Pfam" id="PF15276">
    <property type="entry name" value="PP1_bind"/>
    <property type="match status" value="1"/>
</dbReference>
<dbReference type="GO" id="GO:0051983">
    <property type="term" value="P:regulation of chromosome segregation"/>
    <property type="evidence" value="ECO:0007669"/>
    <property type="project" value="TreeGrafter"/>
</dbReference>
<dbReference type="GO" id="GO:0005694">
    <property type="term" value="C:chromosome"/>
    <property type="evidence" value="ECO:0007669"/>
    <property type="project" value="TreeGrafter"/>
</dbReference>
<dbReference type="PANTHER" id="PTHR21603">
    <property type="entry name" value="ANTIGEN KI-67-LIKE PROTEIN"/>
    <property type="match status" value="1"/>
</dbReference>
<proteinExistence type="predicted"/>
<evidence type="ECO:0000256" key="4">
    <source>
        <dbReference type="ARBA" id="ARBA00022843"/>
    </source>
</evidence>
<sequence length="47" mass="5158">VITIEETERCSSGKPKKKRVTFGEVLSPEIFDEALPANTPVRKGAMP</sequence>
<name>A0A091PU35_LEPDC</name>
<keyword evidence="6" id="KW-0131">Cell cycle</keyword>
<feature type="domain" description="PP1-binding" evidence="7">
    <location>
        <begin position="16"/>
        <end position="47"/>
    </location>
</feature>
<dbReference type="GO" id="GO:0005634">
    <property type="term" value="C:nucleus"/>
    <property type="evidence" value="ECO:0007669"/>
    <property type="project" value="UniProtKB-SubCell"/>
</dbReference>
<keyword evidence="5" id="KW-0539">Nucleus</keyword>
<keyword evidence="8" id="KW-0132">Cell division</keyword>
<evidence type="ECO:0000256" key="5">
    <source>
        <dbReference type="ARBA" id="ARBA00023242"/>
    </source>
</evidence>
<keyword evidence="2" id="KW-1017">Isopeptide bond</keyword>
<evidence type="ECO:0000313" key="9">
    <source>
        <dbReference type="Proteomes" id="UP000053001"/>
    </source>
</evidence>
<dbReference type="InterPro" id="IPR029334">
    <property type="entry name" value="PP1-bd"/>
</dbReference>
<evidence type="ECO:0000256" key="1">
    <source>
        <dbReference type="ARBA" id="ARBA00004123"/>
    </source>
</evidence>
<keyword evidence="3" id="KW-0597">Phosphoprotein</keyword>
<dbReference type="EMBL" id="KK678282">
    <property type="protein sequence ID" value="KFQ10778.1"/>
    <property type="molecule type" value="Genomic_DNA"/>
</dbReference>
<dbReference type="GO" id="GO:0051301">
    <property type="term" value="P:cell division"/>
    <property type="evidence" value="ECO:0007669"/>
    <property type="project" value="UniProtKB-KW"/>
</dbReference>
<dbReference type="AlphaFoldDB" id="A0A091PU35"/>
<keyword evidence="9" id="KW-1185">Reference proteome</keyword>
<evidence type="ECO:0000259" key="7">
    <source>
        <dbReference type="Pfam" id="PF15276"/>
    </source>
</evidence>
<dbReference type="PhylomeDB" id="A0A091PU35"/>
<accession>A0A091PU35</accession>
<keyword evidence="4" id="KW-0832">Ubl conjugation</keyword>
<protein>
    <submittedName>
        <fullName evidence="8">Cell division cycle-associated protein 2</fullName>
    </submittedName>
</protein>
<gene>
    <name evidence="8" type="ORF">N330_03829</name>
</gene>
<comment type="subcellular location">
    <subcellularLocation>
        <location evidence="1">Nucleus</location>
    </subcellularLocation>
</comment>
<organism evidence="8 9">
    <name type="scientific">Leptosomus discolor</name>
    <name type="common">Madagascar cuckoo roller</name>
    <name type="synonym">Cuculus discolor</name>
    <dbReference type="NCBI Taxonomy" id="188344"/>
    <lineage>
        <taxon>Eukaryota</taxon>
        <taxon>Metazoa</taxon>
        <taxon>Chordata</taxon>
        <taxon>Craniata</taxon>
        <taxon>Vertebrata</taxon>
        <taxon>Euteleostomi</taxon>
        <taxon>Archelosauria</taxon>
        <taxon>Archosauria</taxon>
        <taxon>Dinosauria</taxon>
        <taxon>Saurischia</taxon>
        <taxon>Theropoda</taxon>
        <taxon>Coelurosauria</taxon>
        <taxon>Aves</taxon>
        <taxon>Neognathae</taxon>
        <taxon>Neoaves</taxon>
        <taxon>Telluraves</taxon>
        <taxon>Coraciimorphae</taxon>
        <taxon>Coraciiformes</taxon>
        <taxon>Leptosomidae</taxon>
        <taxon>Leptosomus</taxon>
    </lineage>
</organism>
<evidence type="ECO:0000256" key="6">
    <source>
        <dbReference type="ARBA" id="ARBA00023306"/>
    </source>
</evidence>
<evidence type="ECO:0000256" key="3">
    <source>
        <dbReference type="ARBA" id="ARBA00022553"/>
    </source>
</evidence>
<dbReference type="PANTHER" id="PTHR21603:SF16">
    <property type="entry name" value="CELL DIVISION CYCLE-ASSOCIATED PROTEIN 2"/>
    <property type="match status" value="1"/>
</dbReference>